<evidence type="ECO:0000259" key="2">
    <source>
        <dbReference type="Pfam" id="PF01266"/>
    </source>
</evidence>
<dbReference type="GO" id="GO:0016491">
    <property type="term" value="F:oxidoreductase activity"/>
    <property type="evidence" value="ECO:0007669"/>
    <property type="project" value="UniProtKB-KW"/>
</dbReference>
<dbReference type="EMBL" id="FORT01000028">
    <property type="protein sequence ID" value="SFL00074.1"/>
    <property type="molecule type" value="Genomic_DNA"/>
</dbReference>
<dbReference type="PANTHER" id="PTHR13847:SF289">
    <property type="entry name" value="GLYCINE OXIDASE"/>
    <property type="match status" value="1"/>
</dbReference>
<proteinExistence type="predicted"/>
<dbReference type="Pfam" id="PF01266">
    <property type="entry name" value="DAO"/>
    <property type="match status" value="1"/>
</dbReference>
<dbReference type="RefSeq" id="WP_092277298.1">
    <property type="nucleotide sequence ID" value="NZ_FORT01000028.1"/>
</dbReference>
<dbReference type="Proteomes" id="UP000198915">
    <property type="component" value="Unassembled WGS sequence"/>
</dbReference>
<keyword evidence="4" id="KW-1185">Reference proteome</keyword>
<keyword evidence="1" id="KW-0560">Oxidoreductase</keyword>
<reference evidence="4" key="1">
    <citation type="submission" date="2016-10" db="EMBL/GenBank/DDBJ databases">
        <authorList>
            <person name="Varghese N."/>
            <person name="Submissions S."/>
        </authorList>
    </citation>
    <scope>NUCLEOTIDE SEQUENCE [LARGE SCALE GENOMIC DNA]</scope>
    <source>
        <strain evidence="4">OK042</strain>
    </source>
</reference>
<evidence type="ECO:0000313" key="4">
    <source>
        <dbReference type="Proteomes" id="UP000198915"/>
    </source>
</evidence>
<dbReference type="InterPro" id="IPR036188">
    <property type="entry name" value="FAD/NAD-bd_sf"/>
</dbReference>
<dbReference type="AlphaFoldDB" id="A0A1I4E2P7"/>
<feature type="domain" description="FAD dependent oxidoreductase" evidence="2">
    <location>
        <begin position="6"/>
        <end position="371"/>
    </location>
</feature>
<dbReference type="SUPFAM" id="SSF51905">
    <property type="entry name" value="FAD/NAD(P)-binding domain"/>
    <property type="match status" value="1"/>
</dbReference>
<organism evidence="3 4">
    <name type="scientific">Brevibacillus centrosporus</name>
    <dbReference type="NCBI Taxonomy" id="54910"/>
    <lineage>
        <taxon>Bacteria</taxon>
        <taxon>Bacillati</taxon>
        <taxon>Bacillota</taxon>
        <taxon>Bacilli</taxon>
        <taxon>Bacillales</taxon>
        <taxon>Paenibacillaceae</taxon>
        <taxon>Brevibacillus</taxon>
    </lineage>
</organism>
<accession>A0A1I4E2P7</accession>
<dbReference type="InterPro" id="IPR006076">
    <property type="entry name" value="FAD-dep_OxRdtase"/>
</dbReference>
<evidence type="ECO:0000313" key="3">
    <source>
        <dbReference type="EMBL" id="SFL00074.1"/>
    </source>
</evidence>
<dbReference type="Gene3D" id="3.50.50.60">
    <property type="entry name" value="FAD/NAD(P)-binding domain"/>
    <property type="match status" value="1"/>
</dbReference>
<sequence length="489" mass="55382">MSNKFDIIIVGGGIIGKSIALRLEQEHLNILCIDPHYKANGSASLAAGAMLGAFAEITTDKTNEMDKKELQFRIQSQQIYPEYVENVEEYSGRKVYQKNGTFIIANVAGKLDRFNLKTIEEELIQHKKTYERIDPSAIPNFQPNREYLAYQALYLPFEGCVNTTDLLDALTVALEKSERVNLMDDLVLSLLGNEQKITGVRTKENGEIYANKVVLCAGVGIQKILDFSSDISKKLPTLMPGKGVSLVMDTEVEFEHVIRTPNRDFACGTHIVPRSKNSVYIGATNRIANTPGLKDGVTAGELHSLLHSAIHEINTDFRTCNVQMMNYGSRPITTDRYPLIGEVELEGLFVATGTYRNGVLMAPLIGDIVTDKIMNRNVRYENPFSPEQRRIKYNHVTTDKLLENGIKDLVSFIQEPAGFLPYNRSQELEHFLQILTKFAFLEEGEHQLLLEESQQLLRDYPVSEIVPQLFYRFSEYMKEQKNMEEIIQV</sequence>
<evidence type="ECO:0000256" key="1">
    <source>
        <dbReference type="ARBA" id="ARBA00023002"/>
    </source>
</evidence>
<dbReference type="STRING" id="1884381.SAMN05518846_12823"/>
<dbReference type="GO" id="GO:0005737">
    <property type="term" value="C:cytoplasm"/>
    <property type="evidence" value="ECO:0007669"/>
    <property type="project" value="TreeGrafter"/>
</dbReference>
<gene>
    <name evidence="3" type="ORF">SAMN05518846_12823</name>
</gene>
<dbReference type="PANTHER" id="PTHR13847">
    <property type="entry name" value="SARCOSINE DEHYDROGENASE-RELATED"/>
    <property type="match status" value="1"/>
</dbReference>
<protein>
    <submittedName>
        <fullName evidence="3">Glycine/D-amino acid oxidase</fullName>
    </submittedName>
</protein>
<name>A0A1I4E2P7_9BACL</name>
<dbReference type="Gene3D" id="3.30.9.10">
    <property type="entry name" value="D-Amino Acid Oxidase, subunit A, domain 2"/>
    <property type="match status" value="1"/>
</dbReference>